<evidence type="ECO:0000256" key="7">
    <source>
        <dbReference type="SAM" id="MobiDB-lite"/>
    </source>
</evidence>
<dbReference type="Proteomes" id="UP001497453">
    <property type="component" value="Chromosome 11"/>
</dbReference>
<feature type="transmembrane region" description="Helical" evidence="8">
    <location>
        <begin position="321"/>
        <end position="341"/>
    </location>
</feature>
<dbReference type="PANTHER" id="PTHR23514">
    <property type="entry name" value="BYPASS OF STOP CODON PROTEIN 6"/>
    <property type="match status" value="1"/>
</dbReference>
<keyword evidence="11" id="KW-1185">Reference proteome</keyword>
<keyword evidence="3" id="KW-0813">Transport</keyword>
<feature type="domain" description="Major facilitator superfamily (MFS) profile" evidence="9">
    <location>
        <begin position="170"/>
        <end position="553"/>
    </location>
</feature>
<keyword evidence="4 8" id="KW-0812">Transmembrane</keyword>
<feature type="transmembrane region" description="Helical" evidence="8">
    <location>
        <begin position="294"/>
        <end position="315"/>
    </location>
</feature>
<protein>
    <recommendedName>
        <fullName evidence="9">Major facilitator superfamily (MFS) profile domain-containing protein</fullName>
    </recommendedName>
</protein>
<feature type="transmembrane region" description="Helical" evidence="8">
    <location>
        <begin position="467"/>
        <end position="488"/>
    </location>
</feature>
<feature type="transmembrane region" description="Helical" evidence="8">
    <location>
        <begin position="495"/>
        <end position="518"/>
    </location>
</feature>
<feature type="transmembrane region" description="Helical" evidence="8">
    <location>
        <begin position="442"/>
        <end position="461"/>
    </location>
</feature>
<keyword evidence="6 8" id="KW-0472">Membrane</keyword>
<feature type="transmembrane region" description="Helical" evidence="8">
    <location>
        <begin position="530"/>
        <end position="549"/>
    </location>
</feature>
<evidence type="ECO:0000256" key="4">
    <source>
        <dbReference type="ARBA" id="ARBA00022692"/>
    </source>
</evidence>
<keyword evidence="5 8" id="KW-1133">Transmembrane helix</keyword>
<evidence type="ECO:0000256" key="6">
    <source>
        <dbReference type="ARBA" id="ARBA00023136"/>
    </source>
</evidence>
<evidence type="ECO:0000256" key="8">
    <source>
        <dbReference type="SAM" id="Phobius"/>
    </source>
</evidence>
<evidence type="ECO:0000256" key="1">
    <source>
        <dbReference type="ARBA" id="ARBA00004127"/>
    </source>
</evidence>
<organism evidence="10 11">
    <name type="scientific">Somion occarium</name>
    <dbReference type="NCBI Taxonomy" id="3059160"/>
    <lineage>
        <taxon>Eukaryota</taxon>
        <taxon>Fungi</taxon>
        <taxon>Dikarya</taxon>
        <taxon>Basidiomycota</taxon>
        <taxon>Agaricomycotina</taxon>
        <taxon>Agaricomycetes</taxon>
        <taxon>Polyporales</taxon>
        <taxon>Cerrenaceae</taxon>
        <taxon>Somion</taxon>
    </lineage>
</organism>
<comment type="similarity">
    <text evidence="2">Belongs to the major facilitator superfamily.</text>
</comment>
<dbReference type="SUPFAM" id="SSF103473">
    <property type="entry name" value="MFS general substrate transporter"/>
    <property type="match status" value="1"/>
</dbReference>
<evidence type="ECO:0000256" key="2">
    <source>
        <dbReference type="ARBA" id="ARBA00008335"/>
    </source>
</evidence>
<accession>A0ABP1CUC5</accession>
<reference evidence="11" key="1">
    <citation type="submission" date="2024-04" db="EMBL/GenBank/DDBJ databases">
        <authorList>
            <person name="Shaw F."/>
            <person name="Minotto A."/>
        </authorList>
    </citation>
    <scope>NUCLEOTIDE SEQUENCE [LARGE SCALE GENOMIC DNA]</scope>
</reference>
<sequence>MASHTTTDTVAGSQKQSGPPTSIPQIRIGDNESAVSSSIDLSLSKGIGTESALEVDSADQAVLPPPPTSERIRRRSELHRSKPAIESEAFELPVLPEHIKAHSDVHGRATGSVFTTQAPVVWAPSEDIELASRLPSTTASSVRIGEDTSSTAPVLSPAERARNKFRSRLHFAALAFSMFLEGWNDGSTGPLLPTIQRSYNIGFAIVSLLFVFNCLGFISGAMANVYLDERVGFGKVLVIGSIFQLAAYAMLGPGGPFPIMCAAFGLAGFGISLQNAQANGFVGSLKGAQTKFGLLHGSYGLGAFVAPLVATHFATTRHWSFHYLISAAIGVFNTAMLWFVFRLRKQDDVLAEAGQAAVEADSTRESKYRQILGIKTVHFLSIFALIYVGVEVTLGGWIVTFVQQKRDGGASAGYISSGFFGGLMLGRLTLMWLNQKIGERRIMFIYALLAIQLEVTVWVVPSLVENALAVSLIGLLLGPMYPILMSYCTQVLPKWLLTGCVGWIGGFGQAGSAVLPFMTGLLASKFGIGSLQPLIVSMMSTLIVIWAFVPRVRRVD</sequence>
<proteinExistence type="inferred from homology"/>
<dbReference type="InterPro" id="IPR011701">
    <property type="entry name" value="MFS"/>
</dbReference>
<feature type="region of interest" description="Disordered" evidence="7">
    <location>
        <begin position="1"/>
        <end position="39"/>
    </location>
</feature>
<feature type="transmembrane region" description="Helical" evidence="8">
    <location>
        <begin position="257"/>
        <end position="273"/>
    </location>
</feature>
<dbReference type="Pfam" id="PF07690">
    <property type="entry name" value="MFS_1"/>
    <property type="match status" value="1"/>
</dbReference>
<dbReference type="EMBL" id="OZ037954">
    <property type="protein sequence ID" value="CAL1699273.1"/>
    <property type="molecule type" value="Genomic_DNA"/>
</dbReference>
<feature type="region of interest" description="Disordered" evidence="7">
    <location>
        <begin position="51"/>
        <end position="80"/>
    </location>
</feature>
<dbReference type="PROSITE" id="PS50850">
    <property type="entry name" value="MFS"/>
    <property type="match status" value="1"/>
</dbReference>
<evidence type="ECO:0000259" key="9">
    <source>
        <dbReference type="PROSITE" id="PS50850"/>
    </source>
</evidence>
<feature type="compositionally biased region" description="Polar residues" evidence="7">
    <location>
        <begin position="1"/>
        <end position="24"/>
    </location>
</feature>
<name>A0ABP1CUC5_9APHY</name>
<evidence type="ECO:0000256" key="3">
    <source>
        <dbReference type="ARBA" id="ARBA00022448"/>
    </source>
</evidence>
<feature type="transmembrane region" description="Helical" evidence="8">
    <location>
        <begin position="203"/>
        <end position="226"/>
    </location>
</feature>
<dbReference type="InterPro" id="IPR020846">
    <property type="entry name" value="MFS_dom"/>
</dbReference>
<gene>
    <name evidence="10" type="ORF">GFSPODELE1_LOCUS2586</name>
</gene>
<dbReference type="PANTHER" id="PTHR23514:SF3">
    <property type="entry name" value="BYPASS OF STOP CODON PROTEIN 6"/>
    <property type="match status" value="1"/>
</dbReference>
<feature type="transmembrane region" description="Helical" evidence="8">
    <location>
        <begin position="411"/>
        <end position="430"/>
    </location>
</feature>
<dbReference type="InterPro" id="IPR036259">
    <property type="entry name" value="MFS_trans_sf"/>
</dbReference>
<dbReference type="Gene3D" id="1.20.1250.20">
    <property type="entry name" value="MFS general substrate transporter like domains"/>
    <property type="match status" value="2"/>
</dbReference>
<evidence type="ECO:0000256" key="5">
    <source>
        <dbReference type="ARBA" id="ARBA00022989"/>
    </source>
</evidence>
<comment type="subcellular location">
    <subcellularLocation>
        <location evidence="1">Endomembrane system</location>
        <topology evidence="1">Multi-pass membrane protein</topology>
    </subcellularLocation>
</comment>
<evidence type="ECO:0000313" key="11">
    <source>
        <dbReference type="Proteomes" id="UP001497453"/>
    </source>
</evidence>
<evidence type="ECO:0000313" key="10">
    <source>
        <dbReference type="EMBL" id="CAL1699273.1"/>
    </source>
</evidence>
<dbReference type="InterPro" id="IPR051788">
    <property type="entry name" value="MFS_Transporter"/>
</dbReference>
<feature type="transmembrane region" description="Helical" evidence="8">
    <location>
        <begin position="377"/>
        <end position="399"/>
    </location>
</feature>